<gene>
    <name evidence="7" type="ORF">AQ490_18030</name>
</gene>
<dbReference type="STRING" id="76728.AQ490_18030"/>
<evidence type="ECO:0000259" key="6">
    <source>
        <dbReference type="Pfam" id="PF00155"/>
    </source>
</evidence>
<dbReference type="PANTHER" id="PTHR46383:SF1">
    <property type="entry name" value="ASPARTATE AMINOTRANSFERASE"/>
    <property type="match status" value="1"/>
</dbReference>
<reference evidence="7 8" key="1">
    <citation type="submission" date="2015-10" db="EMBL/GenBank/DDBJ databases">
        <title>Draft genome sequence of pyrrolomycin-producing Streptomyces vitaminophilus.</title>
        <authorList>
            <person name="Graham D.E."/>
            <person name="Mahan K.M."/>
            <person name="Klingeman D.M."/>
            <person name="Hettich R.L."/>
            <person name="Parry R.J."/>
        </authorList>
    </citation>
    <scope>NUCLEOTIDE SEQUENCE [LARGE SCALE GENOMIC DNA]</scope>
    <source>
        <strain evidence="7 8">ATCC 31673</strain>
    </source>
</reference>
<dbReference type="Proteomes" id="UP000050867">
    <property type="component" value="Unassembled WGS sequence"/>
</dbReference>
<keyword evidence="5" id="KW-0663">Pyridoxal phosphate</keyword>
<dbReference type="RefSeq" id="WP_018385482.1">
    <property type="nucleotide sequence ID" value="NZ_LLZU01000008.1"/>
</dbReference>
<comment type="similarity">
    <text evidence="2">Belongs to the class-I pyridoxal-phosphate-dependent aminotransferase family.</text>
</comment>
<proteinExistence type="inferred from homology"/>
<dbReference type="PANTHER" id="PTHR46383">
    <property type="entry name" value="ASPARTATE AMINOTRANSFERASE"/>
    <property type="match status" value="1"/>
</dbReference>
<dbReference type="Pfam" id="PF00155">
    <property type="entry name" value="Aminotran_1_2"/>
    <property type="match status" value="1"/>
</dbReference>
<comment type="cofactor">
    <cofactor evidence="1">
        <name>pyridoxal 5'-phosphate</name>
        <dbReference type="ChEBI" id="CHEBI:597326"/>
    </cofactor>
</comment>
<dbReference type="Gene3D" id="3.90.1150.10">
    <property type="entry name" value="Aspartate Aminotransferase, domain 1"/>
    <property type="match status" value="1"/>
</dbReference>
<dbReference type="EMBL" id="LLZU01000008">
    <property type="protein sequence ID" value="KRV49958.1"/>
    <property type="molecule type" value="Genomic_DNA"/>
</dbReference>
<comment type="caution">
    <text evidence="7">The sequence shown here is derived from an EMBL/GenBank/DDBJ whole genome shotgun (WGS) entry which is preliminary data.</text>
</comment>
<accession>A0A0T6LV62</accession>
<evidence type="ECO:0000256" key="4">
    <source>
        <dbReference type="ARBA" id="ARBA00022679"/>
    </source>
</evidence>
<dbReference type="GO" id="GO:0030170">
    <property type="term" value="F:pyridoxal phosphate binding"/>
    <property type="evidence" value="ECO:0007669"/>
    <property type="project" value="InterPro"/>
</dbReference>
<dbReference type="InterPro" id="IPR015424">
    <property type="entry name" value="PyrdxlP-dep_Trfase"/>
</dbReference>
<protein>
    <submittedName>
        <fullName evidence="7">Aspartate/tyrosine/aromatic aminotransferase</fullName>
    </submittedName>
</protein>
<keyword evidence="4 7" id="KW-0808">Transferase</keyword>
<evidence type="ECO:0000256" key="2">
    <source>
        <dbReference type="ARBA" id="ARBA00007441"/>
    </source>
</evidence>
<evidence type="ECO:0000313" key="7">
    <source>
        <dbReference type="EMBL" id="KRV49958.1"/>
    </source>
</evidence>
<keyword evidence="8" id="KW-1185">Reference proteome</keyword>
<dbReference type="InterPro" id="IPR015422">
    <property type="entry name" value="PyrdxlP-dep_Trfase_small"/>
</dbReference>
<evidence type="ECO:0000256" key="1">
    <source>
        <dbReference type="ARBA" id="ARBA00001933"/>
    </source>
</evidence>
<dbReference type="InterPro" id="IPR050596">
    <property type="entry name" value="AspAT/PAT-like"/>
</dbReference>
<name>A0A0T6LV62_WENVI</name>
<dbReference type="Gene3D" id="3.40.640.10">
    <property type="entry name" value="Type I PLP-dependent aspartate aminotransferase-like (Major domain)"/>
    <property type="match status" value="1"/>
</dbReference>
<dbReference type="GO" id="GO:0008483">
    <property type="term" value="F:transaminase activity"/>
    <property type="evidence" value="ECO:0007669"/>
    <property type="project" value="UniProtKB-KW"/>
</dbReference>
<dbReference type="SUPFAM" id="SSF53383">
    <property type="entry name" value="PLP-dependent transferases"/>
    <property type="match status" value="1"/>
</dbReference>
<dbReference type="GO" id="GO:0006520">
    <property type="term" value="P:amino acid metabolic process"/>
    <property type="evidence" value="ECO:0007669"/>
    <property type="project" value="InterPro"/>
</dbReference>
<keyword evidence="3 7" id="KW-0032">Aminotransferase</keyword>
<dbReference type="InterPro" id="IPR004839">
    <property type="entry name" value="Aminotransferase_I/II_large"/>
</dbReference>
<evidence type="ECO:0000313" key="8">
    <source>
        <dbReference type="Proteomes" id="UP000050867"/>
    </source>
</evidence>
<dbReference type="eggNOG" id="COG0436">
    <property type="taxonomic scope" value="Bacteria"/>
</dbReference>
<evidence type="ECO:0000256" key="5">
    <source>
        <dbReference type="ARBA" id="ARBA00022898"/>
    </source>
</evidence>
<organism evidence="7 8">
    <name type="scientific">Wenjunlia vitaminophila</name>
    <name type="common">Streptomyces vitaminophilus</name>
    <dbReference type="NCBI Taxonomy" id="76728"/>
    <lineage>
        <taxon>Bacteria</taxon>
        <taxon>Bacillati</taxon>
        <taxon>Actinomycetota</taxon>
        <taxon>Actinomycetes</taxon>
        <taxon>Kitasatosporales</taxon>
        <taxon>Streptomycetaceae</taxon>
        <taxon>Wenjunlia</taxon>
    </lineage>
</organism>
<sequence length="384" mass="43593">MTERLLDLTQHEIQALKTRHNLADAHTHQRQSPTQRAIVAALPDLWYEAEQTPQAVLEDRFKDAFFQLHGQHSVRGGERTLLSYAASISTIVTGMYLAQRQLSVSLVEPCFDNLPDVLKNLGVHPVPVPEEVLHDPALIYQRLVETVRTDALFLVDPNNPTGFTLLRHGRTGFQEVVRYCVDHHKLLVLDLCFAAFALADPRFGRFDLYELLDGSGVRYIALEDTGKTWPLQDAKCSLLTPSPDLYPDLYNINTSVLLDVSPFVLNFVTRYVQDSTHDAMASVREVVAGNRELAQKKLHGSLLEHQEPVVDVSVAWFRIRDERVTASELHRRVAARGVYVLPGTYFYWSDPRPGERYVRLALARDPREFARSLDRLREAVDDCG</sequence>
<dbReference type="InterPro" id="IPR015421">
    <property type="entry name" value="PyrdxlP-dep_Trfase_major"/>
</dbReference>
<evidence type="ECO:0000256" key="3">
    <source>
        <dbReference type="ARBA" id="ARBA00022576"/>
    </source>
</evidence>
<dbReference type="AlphaFoldDB" id="A0A0T6LV62"/>
<feature type="domain" description="Aminotransferase class I/classII large" evidence="6">
    <location>
        <begin position="58"/>
        <end position="375"/>
    </location>
</feature>